<evidence type="ECO:0000256" key="2">
    <source>
        <dbReference type="SAM" id="Phobius"/>
    </source>
</evidence>
<sequence length="113" mass="12595">MAPSYYESLSTEEDSEEKLLANTEDQRSATHTGITRESSNKFNYLSYILIFLSIVASGISLKTTLTAVRASRAYFAPTDTLPRPNVFVGLPKYPQVSKHSEVGSHMDHSHSRN</sequence>
<dbReference type="OrthoDB" id="3049734at2759"/>
<feature type="region of interest" description="Disordered" evidence="1">
    <location>
        <begin position="1"/>
        <end position="35"/>
    </location>
</feature>
<organism evidence="3">
    <name type="scientific">Psilocybe cubensis</name>
    <name type="common">Psychedelic mushroom</name>
    <name type="synonym">Stropharia cubensis</name>
    <dbReference type="NCBI Taxonomy" id="181762"/>
    <lineage>
        <taxon>Eukaryota</taxon>
        <taxon>Fungi</taxon>
        <taxon>Dikarya</taxon>
        <taxon>Basidiomycota</taxon>
        <taxon>Agaricomycotina</taxon>
        <taxon>Agaricomycetes</taxon>
        <taxon>Agaricomycetidae</taxon>
        <taxon>Agaricales</taxon>
        <taxon>Agaricineae</taxon>
        <taxon>Strophariaceae</taxon>
        <taxon>Psilocybe</taxon>
    </lineage>
</organism>
<proteinExistence type="predicted"/>
<evidence type="ECO:0000256" key="1">
    <source>
        <dbReference type="SAM" id="MobiDB-lite"/>
    </source>
</evidence>
<accession>A0A8H7XLQ1</accession>
<dbReference type="EMBL" id="JAFIQS010000021">
    <property type="protein sequence ID" value="KAG5162069.1"/>
    <property type="molecule type" value="Genomic_DNA"/>
</dbReference>
<name>A0A8H7XLQ1_PSICU</name>
<comment type="caution">
    <text evidence="3">The sequence shown here is derived from an EMBL/GenBank/DDBJ whole genome shotgun (WGS) entry which is preliminary data.</text>
</comment>
<keyword evidence="2" id="KW-0472">Membrane</keyword>
<keyword evidence="2" id="KW-0812">Transmembrane</keyword>
<gene>
    <name evidence="3" type="ORF">JR316_012988</name>
</gene>
<keyword evidence="2" id="KW-1133">Transmembrane helix</keyword>
<feature type="transmembrane region" description="Helical" evidence="2">
    <location>
        <begin position="44"/>
        <end position="65"/>
    </location>
</feature>
<protein>
    <submittedName>
        <fullName evidence="3">Uncharacterized protein</fullName>
    </submittedName>
</protein>
<evidence type="ECO:0000313" key="3">
    <source>
        <dbReference type="EMBL" id="KAG5162069.1"/>
    </source>
</evidence>
<dbReference type="AlphaFoldDB" id="A0A8H7XLQ1"/>
<reference evidence="3" key="1">
    <citation type="submission" date="2021-02" db="EMBL/GenBank/DDBJ databases">
        <title>Psilocybe cubensis genome.</title>
        <authorList>
            <person name="Mckernan K.J."/>
            <person name="Crawford S."/>
            <person name="Trippe A."/>
            <person name="Kane L.T."/>
            <person name="Mclaughlin S."/>
        </authorList>
    </citation>
    <scope>NUCLEOTIDE SEQUENCE [LARGE SCALE GENOMIC DNA]</scope>
    <source>
        <strain evidence="3">MGC-MH-2018</strain>
    </source>
</reference>